<feature type="signal peptide" evidence="12">
    <location>
        <begin position="1"/>
        <end position="24"/>
    </location>
</feature>
<dbReference type="InterPro" id="IPR027939">
    <property type="entry name" value="NMT1/THI5"/>
</dbReference>
<keyword evidence="8" id="KW-0784">Thiamine biosynthesis</keyword>
<dbReference type="PROSITE" id="PS51318">
    <property type="entry name" value="TAT"/>
    <property type="match status" value="1"/>
</dbReference>
<evidence type="ECO:0000256" key="3">
    <source>
        <dbReference type="ARBA" id="ARBA00009406"/>
    </source>
</evidence>
<evidence type="ECO:0000256" key="1">
    <source>
        <dbReference type="ARBA" id="ARBA00003469"/>
    </source>
</evidence>
<evidence type="ECO:0000256" key="6">
    <source>
        <dbReference type="ARBA" id="ARBA00022723"/>
    </source>
</evidence>
<name>A0A7W5CJL2_9MICO</name>
<accession>A0A7W5CJL2</accession>
<feature type="domain" description="SsuA/THI5-like" evidence="13">
    <location>
        <begin position="56"/>
        <end position="270"/>
    </location>
</feature>
<gene>
    <name evidence="14" type="ORF">FHS07_002601</name>
</gene>
<dbReference type="SUPFAM" id="SSF53850">
    <property type="entry name" value="Periplasmic binding protein-like II"/>
    <property type="match status" value="1"/>
</dbReference>
<dbReference type="PANTHER" id="PTHR31528">
    <property type="entry name" value="4-AMINO-5-HYDROXYMETHYL-2-METHYLPYRIMIDINE PHOSPHATE SYNTHASE THI11-RELATED"/>
    <property type="match status" value="1"/>
</dbReference>
<keyword evidence="6" id="KW-0479">Metal-binding</keyword>
<evidence type="ECO:0000256" key="8">
    <source>
        <dbReference type="ARBA" id="ARBA00022977"/>
    </source>
</evidence>
<dbReference type="GO" id="GO:0016740">
    <property type="term" value="F:transferase activity"/>
    <property type="evidence" value="ECO:0007669"/>
    <property type="project" value="UniProtKB-KW"/>
</dbReference>
<dbReference type="PANTHER" id="PTHR31528:SF1">
    <property type="entry name" value="4-AMINO-5-HYDROXYMETHYL-2-METHYLPYRIMIDINE PHOSPHATE SYNTHASE THI11-RELATED"/>
    <property type="match status" value="1"/>
</dbReference>
<evidence type="ECO:0000256" key="12">
    <source>
        <dbReference type="SAM" id="SignalP"/>
    </source>
</evidence>
<dbReference type="EMBL" id="JACHXY010000003">
    <property type="protein sequence ID" value="MBB3158883.1"/>
    <property type="molecule type" value="Genomic_DNA"/>
</dbReference>
<dbReference type="RefSeq" id="WP_183420312.1">
    <property type="nucleotide sequence ID" value="NZ_JACHXY010000003.1"/>
</dbReference>
<proteinExistence type="inferred from homology"/>
<dbReference type="Pfam" id="PF09084">
    <property type="entry name" value="NMT1"/>
    <property type="match status" value="1"/>
</dbReference>
<evidence type="ECO:0000256" key="7">
    <source>
        <dbReference type="ARBA" id="ARBA00022898"/>
    </source>
</evidence>
<dbReference type="Gene3D" id="3.40.190.10">
    <property type="entry name" value="Periplasmic binding protein-like II"/>
    <property type="match status" value="2"/>
</dbReference>
<keyword evidence="12" id="KW-0732">Signal</keyword>
<comment type="caution">
    <text evidence="14">The sequence shown here is derived from an EMBL/GenBank/DDBJ whole genome shotgun (WGS) entry which is preliminary data.</text>
</comment>
<organism evidence="14 15">
    <name type="scientific">Microbacterium proteolyticum</name>
    <dbReference type="NCBI Taxonomy" id="1572644"/>
    <lineage>
        <taxon>Bacteria</taxon>
        <taxon>Bacillati</taxon>
        <taxon>Actinomycetota</taxon>
        <taxon>Actinomycetes</taxon>
        <taxon>Micrococcales</taxon>
        <taxon>Microbacteriaceae</taxon>
        <taxon>Microbacterium</taxon>
    </lineage>
</organism>
<evidence type="ECO:0000256" key="4">
    <source>
        <dbReference type="ARBA" id="ARBA00011738"/>
    </source>
</evidence>
<evidence type="ECO:0000313" key="15">
    <source>
        <dbReference type="Proteomes" id="UP000543579"/>
    </source>
</evidence>
<reference evidence="14 15" key="1">
    <citation type="submission" date="2020-08" db="EMBL/GenBank/DDBJ databases">
        <title>Genomic Encyclopedia of Type Strains, Phase III (KMG-III): the genomes of soil and plant-associated and newly described type strains.</title>
        <authorList>
            <person name="Whitman W."/>
        </authorList>
    </citation>
    <scope>NUCLEOTIDE SEQUENCE [LARGE SCALE GENOMIC DNA]</scope>
    <source>
        <strain evidence="14 15">CECT 8356</strain>
    </source>
</reference>
<evidence type="ECO:0000256" key="10">
    <source>
        <dbReference type="ARBA" id="ARBA00033171"/>
    </source>
</evidence>
<dbReference type="InterPro" id="IPR006311">
    <property type="entry name" value="TAT_signal"/>
</dbReference>
<protein>
    <recommendedName>
        <fullName evidence="10">Thiamine pyrimidine synthase</fullName>
    </recommendedName>
</protein>
<keyword evidence="7" id="KW-0663">Pyridoxal phosphate</keyword>
<dbReference type="Proteomes" id="UP000543579">
    <property type="component" value="Unassembled WGS sequence"/>
</dbReference>
<comment type="similarity">
    <text evidence="3">Belongs to the NMT1/THI5 family.</text>
</comment>
<evidence type="ECO:0000256" key="2">
    <source>
        <dbReference type="ARBA" id="ARBA00004948"/>
    </source>
</evidence>
<comment type="catalytic activity">
    <reaction evidence="11">
        <text>N(6)-(pyridoxal phosphate)-L-lysyl-[4-amino-5-hydroxymethyl-2-methylpyrimidine phosphate synthase] + L-histidyl-[4-amino-5-hydroxymethyl-2-methylpyrimidine phosphate synthase] + 2 Fe(3+) + 4 H2O = L-lysyl-[4-amino-5-hydroxymethyl-2-methylpyrimidine phosphate synthase] + (2S)-2-amino-5-hydroxy-4-oxopentanoyl-[4-amino-5-hydroxymethyl-2-methylpyrimidine phosphate synthase] + 4-amino-2-methyl-5-(phosphooxymethyl)pyrimidine + 3-oxopropanoate + 2 Fe(2+) + 2 H(+)</text>
        <dbReference type="Rhea" id="RHEA:65756"/>
        <dbReference type="Rhea" id="RHEA-COMP:16892"/>
        <dbReference type="Rhea" id="RHEA-COMP:16893"/>
        <dbReference type="Rhea" id="RHEA-COMP:16894"/>
        <dbReference type="Rhea" id="RHEA-COMP:16895"/>
        <dbReference type="ChEBI" id="CHEBI:15377"/>
        <dbReference type="ChEBI" id="CHEBI:15378"/>
        <dbReference type="ChEBI" id="CHEBI:29033"/>
        <dbReference type="ChEBI" id="CHEBI:29034"/>
        <dbReference type="ChEBI" id="CHEBI:29969"/>
        <dbReference type="ChEBI" id="CHEBI:29979"/>
        <dbReference type="ChEBI" id="CHEBI:33190"/>
        <dbReference type="ChEBI" id="CHEBI:58354"/>
        <dbReference type="ChEBI" id="CHEBI:143915"/>
        <dbReference type="ChEBI" id="CHEBI:157692"/>
    </reaction>
    <physiologicalReaction direction="left-to-right" evidence="11">
        <dbReference type="Rhea" id="RHEA:65757"/>
    </physiologicalReaction>
</comment>
<dbReference type="GO" id="GO:0009228">
    <property type="term" value="P:thiamine biosynthetic process"/>
    <property type="evidence" value="ECO:0007669"/>
    <property type="project" value="UniProtKB-KW"/>
</dbReference>
<evidence type="ECO:0000256" key="9">
    <source>
        <dbReference type="ARBA" id="ARBA00023004"/>
    </source>
</evidence>
<keyword evidence="9" id="KW-0408">Iron</keyword>
<comment type="pathway">
    <text evidence="2">Cofactor biosynthesis; thiamine diphosphate biosynthesis.</text>
</comment>
<keyword evidence="5" id="KW-0808">Transferase</keyword>
<sequence length="359" mass="37377">MISSAPISRRTLLAGAGLSLGVLASGVLTSCAPGPGTSSATGTTTKLRITLGWISNVEFGGYFIADARGYYAEEGLEIEFLPGGANAPSASQSLAAGNADIGLSPSMSDTIVAAAKGNDLKILGAVFQDSPGGIVSLTKKPITTPQKLASAKVLGQTGTQPYLDAILELADLPPATYDFVPAGFDPSPLVDGQGDAYTCYVTNQPTTLEAKFGLVKGKDYVTVTYSELGLPSYADVIVTTGAFAKANEETIVKFLRASIRGWQDNVSDPTIAAKLCVEKYGADLGLDLDQQIRQNELQIPLLQSDFTATHGLLNMDTELLTAKMLPAMKAAGQEPVPADVDGIVDLSYITKAYNGASTL</sequence>
<evidence type="ECO:0000256" key="11">
    <source>
        <dbReference type="ARBA" id="ARBA00048179"/>
    </source>
</evidence>
<comment type="function">
    <text evidence="1">Responsible for the formation of the pyrimidine heterocycle in the thiamine biosynthesis pathway. Catalyzes the formation of hydroxymethylpyrimidine phosphate (HMP-P) from histidine and pyridoxal phosphate (PLP). The protein uses PLP and the active site histidine to form HMP-P, generating an inactive enzyme. The enzyme can only undergo a single turnover, which suggests it is a suicide enzyme.</text>
</comment>
<comment type="subunit">
    <text evidence="4">Homodimer.</text>
</comment>
<evidence type="ECO:0000256" key="5">
    <source>
        <dbReference type="ARBA" id="ARBA00022679"/>
    </source>
</evidence>
<feature type="chain" id="PRO_5039387317" description="Thiamine pyrimidine synthase" evidence="12">
    <location>
        <begin position="25"/>
        <end position="359"/>
    </location>
</feature>
<evidence type="ECO:0000313" key="14">
    <source>
        <dbReference type="EMBL" id="MBB3158883.1"/>
    </source>
</evidence>
<dbReference type="AlphaFoldDB" id="A0A7W5CJL2"/>
<dbReference type="InterPro" id="IPR015168">
    <property type="entry name" value="SsuA/THI5"/>
</dbReference>
<dbReference type="GO" id="GO:0046872">
    <property type="term" value="F:metal ion binding"/>
    <property type="evidence" value="ECO:0007669"/>
    <property type="project" value="UniProtKB-KW"/>
</dbReference>
<evidence type="ECO:0000259" key="13">
    <source>
        <dbReference type="Pfam" id="PF09084"/>
    </source>
</evidence>